<accession>V4TFM4</accession>
<feature type="transmembrane region" description="Helical" evidence="6">
    <location>
        <begin position="217"/>
        <end position="237"/>
    </location>
</feature>
<comment type="caution">
    <text evidence="6">Lacks conserved residue(s) required for the propagation of feature annotation.</text>
</comment>
<dbReference type="eggNOG" id="COG3346">
    <property type="taxonomic scope" value="Bacteria"/>
</dbReference>
<evidence type="ECO:0000313" key="8">
    <source>
        <dbReference type="Proteomes" id="UP000017819"/>
    </source>
</evidence>
<keyword evidence="8" id="KW-1185">Reference proteome</keyword>
<comment type="caution">
    <text evidence="7">The sequence shown here is derived from an EMBL/GenBank/DDBJ whole genome shotgun (WGS) entry which is preliminary data.</text>
</comment>
<dbReference type="PATRIC" id="fig|631454.5.peg.2225"/>
<gene>
    <name evidence="7" type="ORF">N177_2256</name>
</gene>
<dbReference type="AlphaFoldDB" id="V4TFM4"/>
<protein>
    <recommendedName>
        <fullName evidence="6">SURF1-like protein</fullName>
    </recommendedName>
</protein>
<keyword evidence="6" id="KW-1003">Cell membrane</keyword>
<dbReference type="GO" id="GO:0005886">
    <property type="term" value="C:plasma membrane"/>
    <property type="evidence" value="ECO:0007669"/>
    <property type="project" value="UniProtKB-SubCell"/>
</dbReference>
<dbReference type="PROSITE" id="PS50895">
    <property type="entry name" value="SURF1"/>
    <property type="match status" value="1"/>
</dbReference>
<organism evidence="7 8">
    <name type="scientific">Lutibaculum baratangense AMV1</name>
    <dbReference type="NCBI Taxonomy" id="631454"/>
    <lineage>
        <taxon>Bacteria</taxon>
        <taxon>Pseudomonadati</taxon>
        <taxon>Pseudomonadota</taxon>
        <taxon>Alphaproteobacteria</taxon>
        <taxon>Hyphomicrobiales</taxon>
        <taxon>Tepidamorphaceae</taxon>
        <taxon>Lutibaculum</taxon>
    </lineage>
</organism>
<reference evidence="7 8" key="1">
    <citation type="journal article" date="2014" name="Genome Announc.">
        <title>Draft Genome Sequence of Lutibaculum baratangense Strain AMV1T, Isolated from a Mud Volcano in Andamans, India.</title>
        <authorList>
            <person name="Singh A."/>
            <person name="Sreenivas A."/>
            <person name="Sathyanarayana Reddy G."/>
            <person name="Pinnaka A.K."/>
            <person name="Shivaji S."/>
        </authorList>
    </citation>
    <scope>NUCLEOTIDE SEQUENCE [LARGE SCALE GENOMIC DNA]</scope>
    <source>
        <strain evidence="7 8">AMV1</strain>
    </source>
</reference>
<dbReference type="Pfam" id="PF02104">
    <property type="entry name" value="SURF1"/>
    <property type="match status" value="1"/>
</dbReference>
<dbReference type="PANTHER" id="PTHR23427:SF2">
    <property type="entry name" value="SURFEIT LOCUS PROTEIN 1"/>
    <property type="match status" value="1"/>
</dbReference>
<evidence type="ECO:0000256" key="1">
    <source>
        <dbReference type="ARBA" id="ARBA00004370"/>
    </source>
</evidence>
<keyword evidence="3 6" id="KW-0812">Transmembrane</keyword>
<dbReference type="CDD" id="cd06662">
    <property type="entry name" value="SURF1"/>
    <property type="match status" value="1"/>
</dbReference>
<evidence type="ECO:0000256" key="3">
    <source>
        <dbReference type="ARBA" id="ARBA00022692"/>
    </source>
</evidence>
<evidence type="ECO:0000313" key="7">
    <source>
        <dbReference type="EMBL" id="ESR24933.1"/>
    </source>
</evidence>
<keyword evidence="4 6" id="KW-1133">Transmembrane helix</keyword>
<dbReference type="PANTHER" id="PTHR23427">
    <property type="entry name" value="SURFEIT LOCUS PROTEIN"/>
    <property type="match status" value="1"/>
</dbReference>
<dbReference type="InterPro" id="IPR002994">
    <property type="entry name" value="Surf1/Shy1"/>
</dbReference>
<evidence type="ECO:0000256" key="5">
    <source>
        <dbReference type="ARBA" id="ARBA00023136"/>
    </source>
</evidence>
<evidence type="ECO:0000256" key="4">
    <source>
        <dbReference type="ARBA" id="ARBA00022989"/>
    </source>
</evidence>
<evidence type="ECO:0000256" key="6">
    <source>
        <dbReference type="RuleBase" id="RU363076"/>
    </source>
</evidence>
<dbReference type="OrthoDB" id="6079986at2"/>
<evidence type="ECO:0000256" key="2">
    <source>
        <dbReference type="ARBA" id="ARBA00007165"/>
    </source>
</evidence>
<proteinExistence type="inferred from homology"/>
<dbReference type="Proteomes" id="UP000017819">
    <property type="component" value="Unassembled WGS sequence"/>
</dbReference>
<name>V4TFM4_9HYPH</name>
<sequence length="245" mass="26756">MTGRRLVLVSAFTALAFSILCALGYWQVQRLAWKEQLIAAAETRATAPAVPLPPAAEWPSLDPEDYEYRSVSATGHFRHDREVHAYTTLSEPRGSSGGQGYWVLTPLDLQDGSGSVVVNRGFVPDERKDPATRQEGLVEGEVTVEGLMRAPQTGSWMLPDDDPQRNVWFTRDPEKIAAVEGLDGPVAPFTIDQVGPAPPGGLPQPGETRLQFENSHLGYAITWFGLAAALVAVYVALLRGHLRRN</sequence>
<keyword evidence="5 6" id="KW-0472">Membrane</keyword>
<comment type="similarity">
    <text evidence="2 6">Belongs to the SURF1 family.</text>
</comment>
<dbReference type="RefSeq" id="WP_023432386.1">
    <property type="nucleotide sequence ID" value="NZ_AWXZ01000029.1"/>
</dbReference>
<dbReference type="EMBL" id="AWXZ01000029">
    <property type="protein sequence ID" value="ESR24933.1"/>
    <property type="molecule type" value="Genomic_DNA"/>
</dbReference>
<comment type="subcellular location">
    <subcellularLocation>
        <location evidence="6">Cell membrane</location>
        <topology evidence="6">Multi-pass membrane protein</topology>
    </subcellularLocation>
    <subcellularLocation>
        <location evidence="1">Membrane</location>
    </subcellularLocation>
</comment>
<dbReference type="STRING" id="631454.N177_2256"/>
<dbReference type="InterPro" id="IPR045214">
    <property type="entry name" value="Surf1/Surf4"/>
</dbReference>